<dbReference type="STRING" id="1714016.BA724_03325"/>
<dbReference type="EMBL" id="MAMP01000012">
    <property type="protein sequence ID" value="OES45847.1"/>
    <property type="molecule type" value="Genomic_DNA"/>
</dbReference>
<accession>A0A1E7DRZ7</accession>
<dbReference type="OrthoDB" id="2964887at2"/>
<comment type="caution">
    <text evidence="2">The sequence shown here is derived from an EMBL/GenBank/DDBJ whole genome shotgun (WGS) entry which is preliminary data.</text>
</comment>
<evidence type="ECO:0000313" key="2">
    <source>
        <dbReference type="EMBL" id="OES45847.1"/>
    </source>
</evidence>
<gene>
    <name evidence="2" type="ORF">BA724_03325</name>
</gene>
<name>A0A1E7DRZ7_9BACI</name>
<sequence>MVKGKGSIENQGNHNLNNSGDGNTFETHYHYSQPKGLNRSYLYDFCMKFAEIEDDLESYSTEFTTGIDEKMNYNEIIFYKDIFLECDHYYDDVDLILAEIPQRTRILSSIKKHYGRMKRYEKWNDKDDLCELVYNCLYAILIADRNSANIIHEDAETAIHSIMYYALVKCKLLDPIPKVTS</sequence>
<organism evidence="2 3">
    <name type="scientific">Domibacillus iocasae</name>
    <dbReference type="NCBI Taxonomy" id="1714016"/>
    <lineage>
        <taxon>Bacteria</taxon>
        <taxon>Bacillati</taxon>
        <taxon>Bacillota</taxon>
        <taxon>Bacilli</taxon>
        <taxon>Bacillales</taxon>
        <taxon>Bacillaceae</taxon>
        <taxon>Domibacillus</taxon>
    </lineage>
</organism>
<dbReference type="AlphaFoldDB" id="A0A1E7DRZ7"/>
<dbReference type="RefSeq" id="WP_069937844.1">
    <property type="nucleotide sequence ID" value="NZ_MAMP01000012.1"/>
</dbReference>
<dbReference type="Proteomes" id="UP000095658">
    <property type="component" value="Unassembled WGS sequence"/>
</dbReference>
<proteinExistence type="predicted"/>
<evidence type="ECO:0000256" key="1">
    <source>
        <dbReference type="SAM" id="MobiDB-lite"/>
    </source>
</evidence>
<protein>
    <submittedName>
        <fullName evidence="2">Uncharacterized protein</fullName>
    </submittedName>
</protein>
<evidence type="ECO:0000313" key="3">
    <source>
        <dbReference type="Proteomes" id="UP000095658"/>
    </source>
</evidence>
<keyword evidence="3" id="KW-1185">Reference proteome</keyword>
<feature type="compositionally biased region" description="Polar residues" evidence="1">
    <location>
        <begin position="8"/>
        <end position="21"/>
    </location>
</feature>
<feature type="region of interest" description="Disordered" evidence="1">
    <location>
        <begin position="1"/>
        <end position="21"/>
    </location>
</feature>
<reference evidence="2 3" key="1">
    <citation type="submission" date="2016-06" db="EMBL/GenBank/DDBJ databases">
        <title>Domibacillus iocasae genome sequencing.</title>
        <authorList>
            <person name="Verma A."/>
            <person name="Pal Y."/>
            <person name="Ojha A.K."/>
            <person name="Krishnamurthi S."/>
        </authorList>
    </citation>
    <scope>NUCLEOTIDE SEQUENCE [LARGE SCALE GENOMIC DNA]</scope>
    <source>
        <strain evidence="2 3">DSM 29979</strain>
    </source>
</reference>